<feature type="modified residue" description="4-aspartylphosphate" evidence="4">
    <location>
        <position position="675"/>
    </location>
</feature>
<dbReference type="InterPro" id="IPR019734">
    <property type="entry name" value="TPR_rpt"/>
</dbReference>
<dbReference type="FunFam" id="3.30.565.10:FF:000010">
    <property type="entry name" value="Sensor histidine kinase RcsC"/>
    <property type="match status" value="1"/>
</dbReference>
<sequence length="747" mass="84370">MSDLNELMPTPFKYYILIFFLIFGVIAYGQQTPKVEIEKVRDSIEDFLVKASTSIDKAELEKALENIIIGKDLAIDYGDRVSRARTNMTLAKLYRELGDLEKAEERIINAIQIQTEDQNNFSLAFSKLIYASIVLELQKFNEAKNSLDQAAELADQENITQLKGAIKLYRGLLELHQDNPKEAIAHFNSGLPILNSLDQSYFKAKLYVNKAKAHLALNNSEEAIKNNDTAIAIAKESGYTEIVSGCYKLYSEIYELQEKHQISLNNLKLHQKVKDSLFTINKEIIAQEAAAKLDMGDSKVIIDELTGELKEQQKSLKLGRLTTILAIALITILSLLTLSLYKNNNLRARANELLQNKNAELILAKENAERASEAKVQFLSTITHELRTPLYAVTGLTHLLLEESPTPSQKEHLNSLKFSGEYLLSLINNILDLNKLEANKVELESVPFNLKKRISDVLIALSKSAKDRNNKLHYEFDDDIPSKVKGDPLKVSQVLINLIGNSIKFTQNGDIWIRVKLNTQTDTKVFLRFEVEDNGVGISQRKQQTIFENFTQGSVQINRKFGGTGLGLSIVKNLISLMGGEIKLDSELGRGSKFMFDLKFEVYVDPSADYIIEAKKLDYSVMVDKKVLVVEDNKINQLITRKILEKNKMICDVADNGDIAVNKAKESSYDLILMDIHMPGISGIEATRLIREFDKEIPIIALTAVTLDENLDEFYDNGFNDIIPKPYKTEEFFIKLHKAFSKKEKTA</sequence>
<dbReference type="PROSITE" id="PS50110">
    <property type="entry name" value="RESPONSE_REGULATORY"/>
    <property type="match status" value="1"/>
</dbReference>
<dbReference type="GO" id="GO:0000155">
    <property type="term" value="F:phosphorelay sensor kinase activity"/>
    <property type="evidence" value="ECO:0007669"/>
    <property type="project" value="InterPro"/>
</dbReference>
<dbReference type="InterPro" id="IPR011990">
    <property type="entry name" value="TPR-like_helical_dom_sf"/>
</dbReference>
<dbReference type="Gene3D" id="1.10.287.130">
    <property type="match status" value="1"/>
</dbReference>
<dbReference type="PRINTS" id="PR00344">
    <property type="entry name" value="BCTRLSENSOR"/>
</dbReference>
<evidence type="ECO:0000259" key="9">
    <source>
        <dbReference type="PROSITE" id="PS50110"/>
    </source>
</evidence>
<dbReference type="SMART" id="SM00388">
    <property type="entry name" value="HisKA"/>
    <property type="match status" value="1"/>
</dbReference>
<dbReference type="SMART" id="SM00028">
    <property type="entry name" value="TPR"/>
    <property type="match status" value="3"/>
</dbReference>
<dbReference type="Gene3D" id="3.40.50.2300">
    <property type="match status" value="1"/>
</dbReference>
<dbReference type="SUPFAM" id="SSF47384">
    <property type="entry name" value="Homodimeric domain of signal transducing histidine kinase"/>
    <property type="match status" value="1"/>
</dbReference>
<keyword evidence="6" id="KW-0175">Coiled coil</keyword>
<dbReference type="Gene3D" id="3.30.565.10">
    <property type="entry name" value="Histidine kinase-like ATPase, C-terminal domain"/>
    <property type="match status" value="1"/>
</dbReference>
<dbReference type="PANTHER" id="PTHR45339">
    <property type="entry name" value="HYBRID SIGNAL TRANSDUCTION HISTIDINE KINASE J"/>
    <property type="match status" value="1"/>
</dbReference>
<dbReference type="SUPFAM" id="SSF52172">
    <property type="entry name" value="CheY-like"/>
    <property type="match status" value="1"/>
</dbReference>
<keyword evidence="11" id="KW-1185">Reference proteome</keyword>
<evidence type="ECO:0000256" key="6">
    <source>
        <dbReference type="SAM" id="Coils"/>
    </source>
</evidence>
<dbReference type="CDD" id="cd00082">
    <property type="entry name" value="HisKA"/>
    <property type="match status" value="1"/>
</dbReference>
<evidence type="ECO:0000313" key="11">
    <source>
        <dbReference type="Proteomes" id="UP000292262"/>
    </source>
</evidence>
<dbReference type="Pfam" id="PF02518">
    <property type="entry name" value="HATPase_c"/>
    <property type="match status" value="1"/>
</dbReference>
<evidence type="ECO:0000256" key="2">
    <source>
        <dbReference type="ARBA" id="ARBA00012438"/>
    </source>
</evidence>
<feature type="transmembrane region" description="Helical" evidence="7">
    <location>
        <begin position="318"/>
        <end position="341"/>
    </location>
</feature>
<evidence type="ECO:0000256" key="5">
    <source>
        <dbReference type="PROSITE-ProRule" id="PRU00339"/>
    </source>
</evidence>
<feature type="coiled-coil region" evidence="6">
    <location>
        <begin position="347"/>
        <end position="374"/>
    </location>
</feature>
<dbReference type="SMART" id="SM00448">
    <property type="entry name" value="REC"/>
    <property type="match status" value="1"/>
</dbReference>
<dbReference type="InterPro" id="IPR036890">
    <property type="entry name" value="HATPase_C_sf"/>
</dbReference>
<keyword evidence="10" id="KW-0418">Kinase</keyword>
<dbReference type="Pfam" id="PF00512">
    <property type="entry name" value="HisKA"/>
    <property type="match status" value="1"/>
</dbReference>
<evidence type="ECO:0000256" key="4">
    <source>
        <dbReference type="PROSITE-ProRule" id="PRU00169"/>
    </source>
</evidence>
<dbReference type="InterPro" id="IPR004358">
    <property type="entry name" value="Sig_transdc_His_kin-like_C"/>
</dbReference>
<dbReference type="InterPro" id="IPR003594">
    <property type="entry name" value="HATPase_dom"/>
</dbReference>
<dbReference type="PANTHER" id="PTHR45339:SF5">
    <property type="entry name" value="HISTIDINE KINASE"/>
    <property type="match status" value="1"/>
</dbReference>
<keyword evidence="7" id="KW-0812">Transmembrane</keyword>
<dbReference type="InterPro" id="IPR005467">
    <property type="entry name" value="His_kinase_dom"/>
</dbReference>
<evidence type="ECO:0000256" key="1">
    <source>
        <dbReference type="ARBA" id="ARBA00000085"/>
    </source>
</evidence>
<dbReference type="Gene3D" id="1.25.40.10">
    <property type="entry name" value="Tetratricopeptide repeat domain"/>
    <property type="match status" value="1"/>
</dbReference>
<keyword evidence="10" id="KW-0808">Transferase</keyword>
<dbReference type="CDD" id="cd17546">
    <property type="entry name" value="REC_hyHK_CKI1_RcsC-like"/>
    <property type="match status" value="1"/>
</dbReference>
<dbReference type="PROSITE" id="PS50005">
    <property type="entry name" value="TPR"/>
    <property type="match status" value="1"/>
</dbReference>
<dbReference type="InterPro" id="IPR001789">
    <property type="entry name" value="Sig_transdc_resp-reg_receiver"/>
</dbReference>
<dbReference type="Pfam" id="PF17874">
    <property type="entry name" value="TPR_MalT"/>
    <property type="match status" value="1"/>
</dbReference>
<evidence type="ECO:0000256" key="7">
    <source>
        <dbReference type="SAM" id="Phobius"/>
    </source>
</evidence>
<dbReference type="AlphaFoldDB" id="A0A4Q7PHR3"/>
<organism evidence="10 11">
    <name type="scientific">Aquimarina brevivitae</name>
    <dbReference type="NCBI Taxonomy" id="323412"/>
    <lineage>
        <taxon>Bacteria</taxon>
        <taxon>Pseudomonadati</taxon>
        <taxon>Bacteroidota</taxon>
        <taxon>Flavobacteriia</taxon>
        <taxon>Flavobacteriales</taxon>
        <taxon>Flavobacteriaceae</taxon>
        <taxon>Aquimarina</taxon>
    </lineage>
</organism>
<comment type="caution">
    <text evidence="10">The sequence shown here is derived from an EMBL/GenBank/DDBJ whole genome shotgun (WGS) entry which is preliminary data.</text>
</comment>
<dbReference type="Pfam" id="PF00072">
    <property type="entry name" value="Response_reg"/>
    <property type="match status" value="1"/>
</dbReference>
<dbReference type="EC" id="2.7.13.3" evidence="2"/>
<dbReference type="InterPro" id="IPR036097">
    <property type="entry name" value="HisK_dim/P_sf"/>
</dbReference>
<dbReference type="SUPFAM" id="SSF48452">
    <property type="entry name" value="TPR-like"/>
    <property type="match status" value="1"/>
</dbReference>
<keyword evidence="7" id="KW-1133">Transmembrane helix</keyword>
<dbReference type="SMART" id="SM00387">
    <property type="entry name" value="HATPase_c"/>
    <property type="match status" value="1"/>
</dbReference>
<feature type="domain" description="Histidine kinase" evidence="8">
    <location>
        <begin position="381"/>
        <end position="602"/>
    </location>
</feature>
<accession>A0A4Q7PHR3</accession>
<protein>
    <recommendedName>
        <fullName evidence="2">histidine kinase</fullName>
        <ecNumber evidence="2">2.7.13.3</ecNumber>
    </recommendedName>
</protein>
<feature type="transmembrane region" description="Helical" evidence="7">
    <location>
        <begin position="12"/>
        <end position="29"/>
    </location>
</feature>
<dbReference type="CDD" id="cd16922">
    <property type="entry name" value="HATPase_EvgS-ArcB-TorS-like"/>
    <property type="match status" value="1"/>
</dbReference>
<gene>
    <name evidence="10" type="ORF">EV197_1330</name>
</gene>
<evidence type="ECO:0000259" key="8">
    <source>
        <dbReference type="PROSITE" id="PS50109"/>
    </source>
</evidence>
<evidence type="ECO:0000256" key="3">
    <source>
        <dbReference type="ARBA" id="ARBA00022553"/>
    </source>
</evidence>
<keyword evidence="3 4" id="KW-0597">Phosphoprotein</keyword>
<evidence type="ECO:0000313" key="10">
    <source>
        <dbReference type="EMBL" id="RZT00097.1"/>
    </source>
</evidence>
<dbReference type="InterPro" id="IPR011006">
    <property type="entry name" value="CheY-like_superfamily"/>
</dbReference>
<dbReference type="Proteomes" id="UP000292262">
    <property type="component" value="Unassembled WGS sequence"/>
</dbReference>
<proteinExistence type="predicted"/>
<keyword evidence="7" id="KW-0472">Membrane</keyword>
<dbReference type="InterPro" id="IPR041617">
    <property type="entry name" value="TPR_MalT"/>
</dbReference>
<feature type="domain" description="Response regulatory" evidence="9">
    <location>
        <begin position="626"/>
        <end position="740"/>
    </location>
</feature>
<name>A0A4Q7PHR3_9FLAO</name>
<dbReference type="SUPFAM" id="SSF55874">
    <property type="entry name" value="ATPase domain of HSP90 chaperone/DNA topoisomerase II/histidine kinase"/>
    <property type="match status" value="1"/>
</dbReference>
<dbReference type="EMBL" id="SGXE01000001">
    <property type="protein sequence ID" value="RZT00097.1"/>
    <property type="molecule type" value="Genomic_DNA"/>
</dbReference>
<dbReference type="InterPro" id="IPR003661">
    <property type="entry name" value="HisK_dim/P_dom"/>
</dbReference>
<keyword evidence="5" id="KW-0802">TPR repeat</keyword>
<reference evidence="10 11" key="1">
    <citation type="submission" date="2019-02" db="EMBL/GenBank/DDBJ databases">
        <title>Genomic Encyclopedia of Type Strains, Phase IV (KMG-IV): sequencing the most valuable type-strain genomes for metagenomic binning, comparative biology and taxonomic classification.</title>
        <authorList>
            <person name="Goeker M."/>
        </authorList>
    </citation>
    <scope>NUCLEOTIDE SEQUENCE [LARGE SCALE GENOMIC DNA]</scope>
    <source>
        <strain evidence="10 11">DSM 17196</strain>
    </source>
</reference>
<feature type="repeat" description="TPR" evidence="5">
    <location>
        <begin position="84"/>
        <end position="117"/>
    </location>
</feature>
<dbReference type="PROSITE" id="PS50109">
    <property type="entry name" value="HIS_KIN"/>
    <property type="match status" value="1"/>
</dbReference>
<comment type="catalytic activity">
    <reaction evidence="1">
        <text>ATP + protein L-histidine = ADP + protein N-phospho-L-histidine.</text>
        <dbReference type="EC" id="2.7.13.3"/>
    </reaction>
</comment>